<feature type="domain" description="Radical SAM core" evidence="7">
    <location>
        <begin position="12"/>
        <end position="231"/>
    </location>
</feature>
<comment type="cofactor">
    <cofactor evidence="1">
        <name>[4Fe-4S] cluster</name>
        <dbReference type="ChEBI" id="CHEBI:49883"/>
    </cofactor>
</comment>
<protein>
    <submittedName>
        <fullName evidence="8">Anaerobic ribonucleoside-triphosphate reductase activating protein</fullName>
    </submittedName>
</protein>
<evidence type="ECO:0000256" key="5">
    <source>
        <dbReference type="ARBA" id="ARBA00023004"/>
    </source>
</evidence>
<dbReference type="GO" id="GO:0003824">
    <property type="term" value="F:catalytic activity"/>
    <property type="evidence" value="ECO:0007669"/>
    <property type="project" value="InterPro"/>
</dbReference>
<keyword evidence="2" id="KW-0004">4Fe-4S</keyword>
<dbReference type="InterPro" id="IPR034457">
    <property type="entry name" value="Organic_radical-activating"/>
</dbReference>
<dbReference type="InterPro" id="IPR012840">
    <property type="entry name" value="NrdG2"/>
</dbReference>
<evidence type="ECO:0000256" key="2">
    <source>
        <dbReference type="ARBA" id="ARBA00022485"/>
    </source>
</evidence>
<reference evidence="8" key="1">
    <citation type="journal article" date="2021" name="PeerJ">
        <title>Extensive microbial diversity within the chicken gut microbiome revealed by metagenomics and culture.</title>
        <authorList>
            <person name="Gilroy R."/>
            <person name="Ravi A."/>
            <person name="Getino M."/>
            <person name="Pursley I."/>
            <person name="Horton D.L."/>
            <person name="Alikhan N.F."/>
            <person name="Baker D."/>
            <person name="Gharbi K."/>
            <person name="Hall N."/>
            <person name="Watson M."/>
            <person name="Adriaenssens E.M."/>
            <person name="Foster-Nyarko E."/>
            <person name="Jarju S."/>
            <person name="Secka A."/>
            <person name="Antonio M."/>
            <person name="Oren A."/>
            <person name="Chaudhuri R.R."/>
            <person name="La Ragione R."/>
            <person name="Hildebrand F."/>
            <person name="Pallen M.J."/>
        </authorList>
    </citation>
    <scope>NUCLEOTIDE SEQUENCE</scope>
    <source>
        <strain evidence="8">ChiBcec18-1249</strain>
    </source>
</reference>
<evidence type="ECO:0000256" key="3">
    <source>
        <dbReference type="ARBA" id="ARBA00022691"/>
    </source>
</evidence>
<dbReference type="NCBIfam" id="TIGR02495">
    <property type="entry name" value="NrdG2"/>
    <property type="match status" value="1"/>
</dbReference>
<sequence>MHIHGLQKLAMVDYPGKLAATVFTGGCDLRCPFCHNALLVTRLAETPEIPAEEVLAFLATRRGLLDGVVLTGGEPLLQPDAADFLRQVRDLGFAVKLDTNGCHPAALADILDQGLADYVAMDVKNSPARYAETVGVPNFDLAPVKESVRLLRQSHIDYEFRTTLVRELHTGADLDDIAAWLEGAPRYFLQNFVDSGNLIGRGYHGFSAAELHAFAARMAPHFGAVAVRGVE</sequence>
<keyword evidence="5" id="KW-0408">Iron</keyword>
<keyword evidence="3" id="KW-0949">S-adenosyl-L-methionine</keyword>
<dbReference type="Gene3D" id="3.20.20.70">
    <property type="entry name" value="Aldolase class I"/>
    <property type="match status" value="1"/>
</dbReference>
<keyword evidence="4" id="KW-0479">Metal-binding</keyword>
<dbReference type="PROSITE" id="PS51918">
    <property type="entry name" value="RADICAL_SAM"/>
    <property type="match status" value="1"/>
</dbReference>
<name>A0A9D2LHD1_9FIRM</name>
<keyword evidence="6" id="KW-0411">Iron-sulfur</keyword>
<dbReference type="PANTHER" id="PTHR30352:SF5">
    <property type="entry name" value="PYRUVATE FORMATE-LYASE 1-ACTIVATING ENZYME"/>
    <property type="match status" value="1"/>
</dbReference>
<evidence type="ECO:0000313" key="8">
    <source>
        <dbReference type="EMBL" id="HJB12528.1"/>
    </source>
</evidence>
<dbReference type="PANTHER" id="PTHR30352">
    <property type="entry name" value="PYRUVATE FORMATE-LYASE-ACTIVATING ENZYME"/>
    <property type="match status" value="1"/>
</dbReference>
<gene>
    <name evidence="8" type="ORF">H9787_02300</name>
</gene>
<dbReference type="SFLD" id="SFLDG01094">
    <property type="entry name" value="Uncharacterised_Radical_SAM_Su"/>
    <property type="match status" value="1"/>
</dbReference>
<reference evidence="8" key="2">
    <citation type="submission" date="2021-04" db="EMBL/GenBank/DDBJ databases">
        <authorList>
            <person name="Gilroy R."/>
        </authorList>
    </citation>
    <scope>NUCLEOTIDE SEQUENCE</scope>
    <source>
        <strain evidence="8">ChiBcec18-1249</strain>
    </source>
</reference>
<dbReference type="SUPFAM" id="SSF102114">
    <property type="entry name" value="Radical SAM enzymes"/>
    <property type="match status" value="1"/>
</dbReference>
<comment type="caution">
    <text evidence="8">The sequence shown here is derived from an EMBL/GenBank/DDBJ whole genome shotgun (WGS) entry which is preliminary data.</text>
</comment>
<dbReference type="InterPro" id="IPR007197">
    <property type="entry name" value="rSAM"/>
</dbReference>
<dbReference type="Pfam" id="PF04055">
    <property type="entry name" value="Radical_SAM"/>
    <property type="match status" value="1"/>
</dbReference>
<evidence type="ECO:0000259" key="7">
    <source>
        <dbReference type="PROSITE" id="PS51918"/>
    </source>
</evidence>
<dbReference type="InterPro" id="IPR013785">
    <property type="entry name" value="Aldolase_TIM"/>
</dbReference>
<organism evidence="8 9">
    <name type="scientific">Candidatus Oscillibacter excrementigallinarum</name>
    <dbReference type="NCBI Taxonomy" id="2838716"/>
    <lineage>
        <taxon>Bacteria</taxon>
        <taxon>Bacillati</taxon>
        <taxon>Bacillota</taxon>
        <taxon>Clostridia</taxon>
        <taxon>Eubacteriales</taxon>
        <taxon>Oscillospiraceae</taxon>
        <taxon>Oscillibacter</taxon>
    </lineage>
</organism>
<evidence type="ECO:0000313" key="9">
    <source>
        <dbReference type="Proteomes" id="UP000823824"/>
    </source>
</evidence>
<accession>A0A9D2LHD1</accession>
<dbReference type="AlphaFoldDB" id="A0A9D2LHD1"/>
<dbReference type="EMBL" id="DWZJ01000017">
    <property type="protein sequence ID" value="HJB12528.1"/>
    <property type="molecule type" value="Genomic_DNA"/>
</dbReference>
<dbReference type="InterPro" id="IPR058240">
    <property type="entry name" value="rSAM_sf"/>
</dbReference>
<evidence type="ECO:0000256" key="6">
    <source>
        <dbReference type="ARBA" id="ARBA00023014"/>
    </source>
</evidence>
<evidence type="ECO:0000256" key="4">
    <source>
        <dbReference type="ARBA" id="ARBA00022723"/>
    </source>
</evidence>
<dbReference type="SFLD" id="SFLDS00029">
    <property type="entry name" value="Radical_SAM"/>
    <property type="match status" value="1"/>
</dbReference>
<dbReference type="Proteomes" id="UP000823824">
    <property type="component" value="Unassembled WGS sequence"/>
</dbReference>
<proteinExistence type="predicted"/>
<evidence type="ECO:0000256" key="1">
    <source>
        <dbReference type="ARBA" id="ARBA00001966"/>
    </source>
</evidence>
<dbReference type="CDD" id="cd01335">
    <property type="entry name" value="Radical_SAM"/>
    <property type="match status" value="1"/>
</dbReference>
<dbReference type="GO" id="GO:0051539">
    <property type="term" value="F:4 iron, 4 sulfur cluster binding"/>
    <property type="evidence" value="ECO:0007669"/>
    <property type="project" value="UniProtKB-KW"/>
</dbReference>
<dbReference type="GO" id="GO:0046872">
    <property type="term" value="F:metal ion binding"/>
    <property type="evidence" value="ECO:0007669"/>
    <property type="project" value="UniProtKB-KW"/>
</dbReference>